<dbReference type="CDD" id="cd12915">
    <property type="entry name" value="PDC2_DGC_like"/>
    <property type="match status" value="1"/>
</dbReference>
<dbReference type="InterPro" id="IPR035965">
    <property type="entry name" value="PAS-like_dom_sf"/>
</dbReference>
<dbReference type="Gene3D" id="3.30.450.20">
    <property type="entry name" value="PAS domain"/>
    <property type="match status" value="3"/>
</dbReference>
<evidence type="ECO:0000256" key="3">
    <source>
        <dbReference type="ARBA" id="ARBA00022553"/>
    </source>
</evidence>
<dbReference type="InterPro" id="IPR050469">
    <property type="entry name" value="Diguanylate_Cyclase"/>
</dbReference>
<evidence type="ECO:0000256" key="6">
    <source>
        <dbReference type="ARBA" id="ARBA00022777"/>
    </source>
</evidence>
<dbReference type="RefSeq" id="WP_315586718.1">
    <property type="nucleotide sequence ID" value="NZ_JAVXUR010000004.1"/>
</dbReference>
<dbReference type="InterPro" id="IPR029151">
    <property type="entry name" value="Sensor-like_sf"/>
</dbReference>
<keyword evidence="13" id="KW-1185">Reference proteome</keyword>
<dbReference type="Pfam" id="PF22588">
    <property type="entry name" value="dCache_1_like"/>
    <property type="match status" value="1"/>
</dbReference>
<keyword evidence="3" id="KW-0597">Phosphoprotein</keyword>
<keyword evidence="10" id="KW-0472">Membrane</keyword>
<evidence type="ECO:0000256" key="4">
    <source>
        <dbReference type="ARBA" id="ARBA00022679"/>
    </source>
</evidence>
<reference evidence="13" key="1">
    <citation type="submission" date="2023-07" db="EMBL/GenBank/DDBJ databases">
        <title>Substrates and metabolic shifts associated with increased methane emissions in unrestored hypersaline salterns.</title>
        <authorList>
            <person name="Bueno De Mesquita C.P."/>
            <person name="Tringe S.G."/>
        </authorList>
    </citation>
    <scope>NUCLEOTIDE SEQUENCE [LARGE SCALE GENOMIC DNA]</scope>
    <source>
        <strain evidence="13">I4</strain>
    </source>
</reference>
<evidence type="ECO:0000313" key="12">
    <source>
        <dbReference type="EMBL" id="MDT8880145.1"/>
    </source>
</evidence>
<evidence type="ECO:0000256" key="2">
    <source>
        <dbReference type="ARBA" id="ARBA00012528"/>
    </source>
</evidence>
<feature type="transmembrane region" description="Helical" evidence="10">
    <location>
        <begin position="85"/>
        <end position="104"/>
    </location>
</feature>
<dbReference type="SUPFAM" id="SSF55785">
    <property type="entry name" value="PYP-like sensor domain (PAS domain)"/>
    <property type="match status" value="1"/>
</dbReference>
<evidence type="ECO:0000256" key="5">
    <source>
        <dbReference type="ARBA" id="ARBA00022741"/>
    </source>
</evidence>
<dbReference type="GO" id="GO:0052621">
    <property type="term" value="F:diguanylate cyclase activity"/>
    <property type="evidence" value="ECO:0007669"/>
    <property type="project" value="UniProtKB-EC"/>
</dbReference>
<dbReference type="SMART" id="SM00267">
    <property type="entry name" value="GGDEF"/>
    <property type="match status" value="1"/>
</dbReference>
<keyword evidence="12" id="KW-0548">Nucleotidyltransferase</keyword>
<feature type="transmembrane region" description="Helical" evidence="10">
    <location>
        <begin position="53"/>
        <end position="73"/>
    </location>
</feature>
<dbReference type="EC" id="2.7.7.65" evidence="2"/>
<feature type="domain" description="GGDEF" evidence="11">
    <location>
        <begin position="682"/>
        <end position="811"/>
    </location>
</feature>
<protein>
    <recommendedName>
        <fullName evidence="2">diguanylate cyclase</fullName>
        <ecNumber evidence="2">2.7.7.65</ecNumber>
    </recommendedName>
</protein>
<keyword evidence="10" id="KW-0812">Transmembrane</keyword>
<dbReference type="Pfam" id="PF00990">
    <property type="entry name" value="GGDEF"/>
    <property type="match status" value="1"/>
</dbReference>
<evidence type="ECO:0000256" key="9">
    <source>
        <dbReference type="ARBA" id="ARBA00034247"/>
    </source>
</evidence>
<dbReference type="Gene3D" id="3.30.70.270">
    <property type="match status" value="1"/>
</dbReference>
<keyword evidence="6" id="KW-0418">Kinase</keyword>
<comment type="subcellular location">
    <subcellularLocation>
        <location evidence="1">Membrane</location>
    </subcellularLocation>
</comment>
<keyword evidence="7" id="KW-0067">ATP-binding</keyword>
<gene>
    <name evidence="12" type="ORF">RSO68_11715</name>
</gene>
<feature type="transmembrane region" description="Helical" evidence="10">
    <location>
        <begin position="206"/>
        <end position="225"/>
    </location>
</feature>
<dbReference type="EMBL" id="JAVXUR010000004">
    <property type="protein sequence ID" value="MDT8880145.1"/>
    <property type="molecule type" value="Genomic_DNA"/>
</dbReference>
<dbReference type="InterPro" id="IPR000160">
    <property type="entry name" value="GGDEF_dom"/>
</dbReference>
<dbReference type="CDD" id="cd12914">
    <property type="entry name" value="PDC1_DGC_like"/>
    <property type="match status" value="1"/>
</dbReference>
<dbReference type="SUPFAM" id="SSF103190">
    <property type="entry name" value="Sensory domain-like"/>
    <property type="match status" value="1"/>
</dbReference>
<sequence>MSFNSRYQHFAFRLAIALAVSGGLGGAIVAGSWWLSFPVLRLPLAESGLATEFLGGIALALTGIAAISGFFAGVWKRVSLLTSSLVLLVVLWSLSHTMTGWPALYGAESLSPPSVFTFLFLAVGTLGLQAATRRRVTVTVVAAVVALLTCLYKLAIYTYWLQNPADRILLLSLPPQTAALQSLLALALLSHSIHTLRKLTDKAPKLVLSSYGLMAVICVLGWAYFTNLESRTIRKESVQLAANVSRVLEEHVYRSLDPIDLLFVDTARQVATDGLASVTKSKREWRALKAMADALPQVSALLIFDAEGEFRSFTQQFPPPSGNYSFREYFQAHQAGKRRHLGELIAAGTSGKPIFTYSHRLTDNDGNFAGVILASLEIDYFRSFYRSLDLGPGAAVGLWRRDGKLLMREPLLPNIAGQHLDQHPIYTNLIHENPTGTFLGYSPYDGEQKLAYYLASDNLPFVINTVLGTDHLIALFERQFLHATSILALLLSLLMAVMLAQLRAIRRSAHAHERVKQSQRFSQAVLNSVSSAIAIVSPGGEIVSVNAAWHRLARDNDSNDTSRFVGQDYLEICNSTQDERTESADSVAADLSAVIAGTLDELEHIYSLQRSEGECWFRMKVVPMSDGSGRVVVSHESITALKQAEAALKEAASTDHLTGLNNRRVVIEEAEGYLANARRHQHPLSVMMIDCDHFKQINDTFGHAGGDKVLRTLAWIMRDTCRTGDLLGRLGGEEFVAVLPYALTEGVEILAERLRQAVQDAQVPYDGTHISCTVSIGVATLQPDMSFDDLLKQADEALYRAKANGRNRVST</sequence>
<dbReference type="SUPFAM" id="SSF55073">
    <property type="entry name" value="Nucleotide cyclase"/>
    <property type="match status" value="1"/>
</dbReference>
<keyword evidence="5" id="KW-0547">Nucleotide-binding</keyword>
<dbReference type="PROSITE" id="PS50887">
    <property type="entry name" value="GGDEF"/>
    <property type="match status" value="1"/>
</dbReference>
<evidence type="ECO:0000313" key="13">
    <source>
        <dbReference type="Proteomes" id="UP001255917"/>
    </source>
</evidence>
<evidence type="ECO:0000259" key="11">
    <source>
        <dbReference type="PROSITE" id="PS50887"/>
    </source>
</evidence>
<feature type="transmembrane region" description="Helical" evidence="10">
    <location>
        <begin position="480"/>
        <end position="500"/>
    </location>
</feature>
<evidence type="ECO:0000256" key="10">
    <source>
        <dbReference type="SAM" id="Phobius"/>
    </source>
</evidence>
<keyword evidence="10" id="KW-1133">Transmembrane helix</keyword>
<feature type="transmembrane region" description="Helical" evidence="10">
    <location>
        <begin position="110"/>
        <end position="128"/>
    </location>
</feature>
<keyword evidence="8" id="KW-0902">Two-component regulatory system</keyword>
<keyword evidence="4 12" id="KW-0808">Transferase</keyword>
<evidence type="ECO:0000256" key="8">
    <source>
        <dbReference type="ARBA" id="ARBA00023012"/>
    </source>
</evidence>
<organism evidence="12 13">
    <name type="scientific">Halomonas saccharevitans</name>
    <dbReference type="NCBI Taxonomy" id="416872"/>
    <lineage>
        <taxon>Bacteria</taxon>
        <taxon>Pseudomonadati</taxon>
        <taxon>Pseudomonadota</taxon>
        <taxon>Gammaproteobacteria</taxon>
        <taxon>Oceanospirillales</taxon>
        <taxon>Halomonadaceae</taxon>
        <taxon>Halomonas</taxon>
    </lineage>
</organism>
<evidence type="ECO:0000256" key="1">
    <source>
        <dbReference type="ARBA" id="ARBA00004370"/>
    </source>
</evidence>
<dbReference type="CDD" id="cd01949">
    <property type="entry name" value="GGDEF"/>
    <property type="match status" value="1"/>
</dbReference>
<dbReference type="InterPro" id="IPR043128">
    <property type="entry name" value="Rev_trsase/Diguanyl_cyclase"/>
</dbReference>
<feature type="transmembrane region" description="Helical" evidence="10">
    <location>
        <begin position="140"/>
        <end position="161"/>
    </location>
</feature>
<dbReference type="InterPro" id="IPR029787">
    <property type="entry name" value="Nucleotide_cyclase"/>
</dbReference>
<dbReference type="Proteomes" id="UP001255917">
    <property type="component" value="Unassembled WGS sequence"/>
</dbReference>
<feature type="transmembrane region" description="Helical" evidence="10">
    <location>
        <begin position="12"/>
        <end position="33"/>
    </location>
</feature>
<evidence type="ECO:0000256" key="7">
    <source>
        <dbReference type="ARBA" id="ARBA00022840"/>
    </source>
</evidence>
<proteinExistence type="predicted"/>
<dbReference type="InterPro" id="IPR054327">
    <property type="entry name" value="His-kinase-like_sensor"/>
</dbReference>
<dbReference type="PANTHER" id="PTHR45138">
    <property type="entry name" value="REGULATORY COMPONENTS OF SENSORY TRANSDUCTION SYSTEM"/>
    <property type="match status" value="1"/>
</dbReference>
<dbReference type="NCBIfam" id="TIGR00254">
    <property type="entry name" value="GGDEF"/>
    <property type="match status" value="1"/>
</dbReference>
<name>A0ABU3NG44_9GAMM</name>
<comment type="caution">
    <text evidence="12">The sequence shown here is derived from an EMBL/GenBank/DDBJ whole genome shotgun (WGS) entry which is preliminary data.</text>
</comment>
<accession>A0ABU3NG44</accession>
<comment type="catalytic activity">
    <reaction evidence="9">
        <text>2 GTP = 3',3'-c-di-GMP + 2 diphosphate</text>
        <dbReference type="Rhea" id="RHEA:24898"/>
        <dbReference type="ChEBI" id="CHEBI:33019"/>
        <dbReference type="ChEBI" id="CHEBI:37565"/>
        <dbReference type="ChEBI" id="CHEBI:58805"/>
        <dbReference type="EC" id="2.7.7.65"/>
    </reaction>
</comment>
<dbReference type="PANTHER" id="PTHR45138:SF9">
    <property type="entry name" value="DIGUANYLATE CYCLASE DGCM-RELATED"/>
    <property type="match status" value="1"/>
</dbReference>